<sequence length="91" mass="10278">RRKPSPDQSALEVALNNLDKCLDKCREPPQGALEAYETFAQPLVQDYGQLLEAFGPSFALAKRVKIHPALLPSNALLKSNSSHQQYWYQCY</sequence>
<protein>
    <submittedName>
        <fullName evidence="1">Uncharacterized protein</fullName>
    </submittedName>
</protein>
<reference key="1">
    <citation type="submission" date="2007-01" db="EMBL/GenBank/DDBJ databases">
        <title>The Genome Sequence of Puccinia graminis f. sp. tritici Strain CRL 75-36-700-3.</title>
        <authorList>
            <consortium name="The Broad Institute Genome Sequencing Platform"/>
            <person name="Birren B."/>
            <person name="Lander E."/>
            <person name="Galagan J."/>
            <person name="Nusbaum C."/>
            <person name="Devon K."/>
            <person name="Cuomo C."/>
            <person name="Jaffe D."/>
            <person name="Butler J."/>
            <person name="Alvarez P."/>
            <person name="Gnerre S."/>
            <person name="Grabherr M."/>
            <person name="Mauceli E."/>
            <person name="Brockman W."/>
            <person name="Young S."/>
            <person name="LaButti K."/>
            <person name="Sykes S."/>
            <person name="DeCaprio D."/>
            <person name="Crawford M."/>
            <person name="Koehrsen M."/>
            <person name="Engels R."/>
            <person name="Montgomery P."/>
            <person name="Pearson M."/>
            <person name="Howarth C."/>
            <person name="Larson L."/>
            <person name="White J."/>
            <person name="Zeng Q."/>
            <person name="Kodira C."/>
            <person name="Yandava C."/>
            <person name="Alvarado L."/>
            <person name="O'Leary S."/>
            <person name="Szabo L."/>
            <person name="Dean R."/>
            <person name="Schein J."/>
        </authorList>
    </citation>
    <scope>NUCLEOTIDE SEQUENCE</scope>
    <source>
        <strain>CRL 75-36-700-3</strain>
    </source>
</reference>
<name>E3K2V7_PUCGT</name>
<evidence type="ECO:0000313" key="1">
    <source>
        <dbReference type="EMBL" id="EFP78676.2"/>
    </source>
</evidence>
<dbReference type="OrthoDB" id="447953at2759"/>
<dbReference type="AlphaFoldDB" id="E3K2V7"/>
<dbReference type="InParanoid" id="E3K2V7"/>
<dbReference type="Proteomes" id="UP000008783">
    <property type="component" value="Unassembled WGS sequence"/>
</dbReference>
<dbReference type="KEGG" id="pgr:PGTG_04632"/>
<accession>E3K2V7</accession>
<proteinExistence type="predicted"/>
<organism evidence="1 2">
    <name type="scientific">Puccinia graminis f. sp. tritici (strain CRL 75-36-700-3 / race SCCL)</name>
    <name type="common">Black stem rust fungus</name>
    <dbReference type="NCBI Taxonomy" id="418459"/>
    <lineage>
        <taxon>Eukaryota</taxon>
        <taxon>Fungi</taxon>
        <taxon>Dikarya</taxon>
        <taxon>Basidiomycota</taxon>
        <taxon>Pucciniomycotina</taxon>
        <taxon>Pucciniomycetes</taxon>
        <taxon>Pucciniales</taxon>
        <taxon>Pucciniaceae</taxon>
        <taxon>Puccinia</taxon>
    </lineage>
</organism>
<keyword evidence="2" id="KW-1185">Reference proteome</keyword>
<dbReference type="EMBL" id="DS178270">
    <property type="protein sequence ID" value="EFP78676.2"/>
    <property type="molecule type" value="Genomic_DNA"/>
</dbReference>
<dbReference type="VEuPathDB" id="FungiDB:PGTG_04632"/>
<evidence type="ECO:0000313" key="2">
    <source>
        <dbReference type="Proteomes" id="UP000008783"/>
    </source>
</evidence>
<dbReference type="GeneID" id="10536611"/>
<dbReference type="RefSeq" id="XP_003323095.2">
    <property type="nucleotide sequence ID" value="XM_003323047.2"/>
</dbReference>
<feature type="non-terminal residue" evidence="1">
    <location>
        <position position="1"/>
    </location>
</feature>
<reference evidence="2" key="2">
    <citation type="journal article" date="2011" name="Proc. Natl. Acad. Sci. U.S.A.">
        <title>Obligate biotrophy features unraveled by the genomic analysis of rust fungi.</title>
        <authorList>
            <person name="Duplessis S."/>
            <person name="Cuomo C.A."/>
            <person name="Lin Y.-C."/>
            <person name="Aerts A."/>
            <person name="Tisserant E."/>
            <person name="Veneault-Fourrey C."/>
            <person name="Joly D.L."/>
            <person name="Hacquard S."/>
            <person name="Amselem J."/>
            <person name="Cantarel B.L."/>
            <person name="Chiu R."/>
            <person name="Coutinho P.M."/>
            <person name="Feau N."/>
            <person name="Field M."/>
            <person name="Frey P."/>
            <person name="Gelhaye E."/>
            <person name="Goldberg J."/>
            <person name="Grabherr M.G."/>
            <person name="Kodira C.D."/>
            <person name="Kohler A."/>
            <person name="Kuees U."/>
            <person name="Lindquist E.A."/>
            <person name="Lucas S.M."/>
            <person name="Mago R."/>
            <person name="Mauceli E."/>
            <person name="Morin E."/>
            <person name="Murat C."/>
            <person name="Pangilinan J.L."/>
            <person name="Park R."/>
            <person name="Pearson M."/>
            <person name="Quesneville H."/>
            <person name="Rouhier N."/>
            <person name="Sakthikumar S."/>
            <person name="Salamov A.A."/>
            <person name="Schmutz J."/>
            <person name="Selles B."/>
            <person name="Shapiro H."/>
            <person name="Tanguay P."/>
            <person name="Tuskan G.A."/>
            <person name="Henrissat B."/>
            <person name="Van de Peer Y."/>
            <person name="Rouze P."/>
            <person name="Ellis J.G."/>
            <person name="Dodds P.N."/>
            <person name="Schein J.E."/>
            <person name="Zhong S."/>
            <person name="Hamelin R.C."/>
            <person name="Grigoriev I.V."/>
            <person name="Szabo L.J."/>
            <person name="Martin F."/>
        </authorList>
    </citation>
    <scope>NUCLEOTIDE SEQUENCE [LARGE SCALE GENOMIC DNA]</scope>
    <source>
        <strain evidence="2">CRL 75-36-700-3 / race SCCL</strain>
    </source>
</reference>
<gene>
    <name evidence="1" type="ORF">PGTG_04632</name>
</gene>
<dbReference type="HOGENOM" id="CLU_2432983_0_0_1"/>